<name>A0A975FZ49_9CAUL</name>
<sequence length="120" mass="13585">MSLQAYQQARSRSEAPRDLEYRLFGQVTRALMDAAESPKDDLQTRIDAIDWNRRMWSALAADCAQPANTLPPPVRAQIISLSMWVRRYSSEVMRGNESFDALIEVNRIMMQGLAQKPAAA</sequence>
<dbReference type="GO" id="GO:0044781">
    <property type="term" value="P:bacterial-type flagellum organization"/>
    <property type="evidence" value="ECO:0007669"/>
    <property type="project" value="InterPro"/>
</dbReference>
<proteinExistence type="predicted"/>
<gene>
    <name evidence="1" type="primary">flaF</name>
    <name evidence="1" type="ORF">KCG34_24230</name>
</gene>
<dbReference type="InterPro" id="IPR010845">
    <property type="entry name" value="FlaF"/>
</dbReference>
<dbReference type="Proteomes" id="UP000676409">
    <property type="component" value="Chromosome"/>
</dbReference>
<accession>A0A975FZ49</accession>
<dbReference type="NCBIfam" id="NF009435">
    <property type="entry name" value="PRK12794.1"/>
    <property type="match status" value="1"/>
</dbReference>
<reference evidence="1" key="1">
    <citation type="submission" date="2021-04" db="EMBL/GenBank/DDBJ databases">
        <title>The complete genome sequence of Caulobacter sp. S6.</title>
        <authorList>
            <person name="Tang Y."/>
            <person name="Ouyang W."/>
            <person name="Liu Q."/>
            <person name="Huang B."/>
            <person name="Guo Z."/>
            <person name="Lei P."/>
        </authorList>
    </citation>
    <scope>NUCLEOTIDE SEQUENCE</scope>
    <source>
        <strain evidence="1">S6</strain>
    </source>
</reference>
<keyword evidence="1" id="KW-0966">Cell projection</keyword>
<evidence type="ECO:0000313" key="2">
    <source>
        <dbReference type="Proteomes" id="UP000676409"/>
    </source>
</evidence>
<dbReference type="RefSeq" id="WP_211938151.1">
    <property type="nucleotide sequence ID" value="NZ_CP073078.1"/>
</dbReference>
<dbReference type="EMBL" id="CP073078">
    <property type="protein sequence ID" value="QUD88100.1"/>
    <property type="molecule type" value="Genomic_DNA"/>
</dbReference>
<evidence type="ECO:0000313" key="1">
    <source>
        <dbReference type="EMBL" id="QUD88100.1"/>
    </source>
</evidence>
<keyword evidence="1" id="KW-0282">Flagellum</keyword>
<dbReference type="KEGG" id="caul:KCG34_24230"/>
<keyword evidence="2" id="KW-1185">Reference proteome</keyword>
<protein>
    <submittedName>
        <fullName evidence="1">Flagellar biosynthesis regulator FlaF</fullName>
    </submittedName>
</protein>
<organism evidence="1 2">
    <name type="scientific">Phenylobacterium montanum</name>
    <dbReference type="NCBI Taxonomy" id="2823693"/>
    <lineage>
        <taxon>Bacteria</taxon>
        <taxon>Pseudomonadati</taxon>
        <taxon>Pseudomonadota</taxon>
        <taxon>Alphaproteobacteria</taxon>
        <taxon>Caulobacterales</taxon>
        <taxon>Caulobacteraceae</taxon>
        <taxon>Phenylobacterium</taxon>
    </lineage>
</organism>
<dbReference type="AlphaFoldDB" id="A0A975FZ49"/>
<dbReference type="Pfam" id="PF07309">
    <property type="entry name" value="FlaF"/>
    <property type="match status" value="1"/>
</dbReference>
<keyword evidence="1" id="KW-0969">Cilium</keyword>